<evidence type="ECO:0000313" key="1">
    <source>
        <dbReference type="EMBL" id="GGU49791.1"/>
    </source>
</evidence>
<keyword evidence="2" id="KW-1185">Reference proteome</keyword>
<dbReference type="EMBL" id="BMRP01000003">
    <property type="protein sequence ID" value="GGU49791.1"/>
    <property type="molecule type" value="Genomic_DNA"/>
</dbReference>
<accession>A0ABQ2UTP5</accession>
<organism evidence="1 2">
    <name type="scientific">Streptomyces albospinus</name>
    <dbReference type="NCBI Taxonomy" id="285515"/>
    <lineage>
        <taxon>Bacteria</taxon>
        <taxon>Bacillati</taxon>
        <taxon>Actinomycetota</taxon>
        <taxon>Actinomycetes</taxon>
        <taxon>Kitasatosporales</taxon>
        <taxon>Streptomycetaceae</taxon>
        <taxon>Streptomyces</taxon>
    </lineage>
</organism>
<protein>
    <submittedName>
        <fullName evidence="1">Uncharacterized protein</fullName>
    </submittedName>
</protein>
<name>A0ABQ2UTP5_9ACTN</name>
<gene>
    <name evidence="1" type="ORF">GCM10010211_12520</name>
</gene>
<evidence type="ECO:0000313" key="2">
    <source>
        <dbReference type="Proteomes" id="UP000654471"/>
    </source>
</evidence>
<proteinExistence type="predicted"/>
<dbReference type="RefSeq" id="WP_189297197.1">
    <property type="nucleotide sequence ID" value="NZ_BMRP01000003.1"/>
</dbReference>
<dbReference type="Proteomes" id="UP000654471">
    <property type="component" value="Unassembled WGS sequence"/>
</dbReference>
<comment type="caution">
    <text evidence="1">The sequence shown here is derived from an EMBL/GenBank/DDBJ whole genome shotgun (WGS) entry which is preliminary data.</text>
</comment>
<reference evidence="2" key="1">
    <citation type="journal article" date="2019" name="Int. J. Syst. Evol. Microbiol.">
        <title>The Global Catalogue of Microorganisms (GCM) 10K type strain sequencing project: providing services to taxonomists for standard genome sequencing and annotation.</title>
        <authorList>
            <consortium name="The Broad Institute Genomics Platform"/>
            <consortium name="The Broad Institute Genome Sequencing Center for Infectious Disease"/>
            <person name="Wu L."/>
            <person name="Ma J."/>
        </authorList>
    </citation>
    <scope>NUCLEOTIDE SEQUENCE [LARGE SCALE GENOMIC DNA]</scope>
    <source>
        <strain evidence="2">JCM 3399</strain>
    </source>
</reference>
<sequence length="91" mass="10072">MRIHRTCHADDFTVMANSTTRDRRLSFTARGILAHLLSWPDGAREDVRTLPTATRALVVAGFPKPSGNCPALTVTLPVERCPQMKEGLEQL</sequence>